<dbReference type="Pfam" id="PF02065">
    <property type="entry name" value="Melibiase"/>
    <property type="match status" value="1"/>
</dbReference>
<dbReference type="InterPro" id="IPR050985">
    <property type="entry name" value="Alpha-glycosidase_related"/>
</dbReference>
<dbReference type="Gene3D" id="3.20.20.70">
    <property type="entry name" value="Aldolase class I"/>
    <property type="match status" value="1"/>
</dbReference>
<keyword evidence="2" id="KW-0326">Glycosidase</keyword>
<keyword evidence="4" id="KW-1185">Reference proteome</keyword>
<dbReference type="SUPFAM" id="SSF51445">
    <property type="entry name" value="(Trans)glycosidases"/>
    <property type="match status" value="1"/>
</dbReference>
<reference evidence="3 4" key="1">
    <citation type="submission" date="2019-11" db="EMBL/GenBank/DDBJ databases">
        <title>Acidiferrimicrobium australis gen. nov., sp. nov., an acidophilic and obligately heterotrophic, member of the Actinobacteria that catalyses dissimilatory oxido- reduction of iron isolated from metal-rich acidic water in Chile.</title>
        <authorList>
            <person name="Gonzalez D."/>
            <person name="Huber K."/>
            <person name="Hedrich S."/>
            <person name="Rojas-Villalobos C."/>
            <person name="Quatrini R."/>
            <person name="Dinamarca M.A."/>
            <person name="Schwarz A."/>
            <person name="Canales C."/>
            <person name="Nancucheo I."/>
        </authorList>
    </citation>
    <scope>NUCLEOTIDE SEQUENCE [LARGE SCALE GENOMIC DNA]</scope>
    <source>
        <strain evidence="3 4">USS-CCA1</strain>
    </source>
</reference>
<comment type="caution">
    <text evidence="3">The sequence shown here is derived from an EMBL/GenBank/DDBJ whole genome shotgun (WGS) entry which is preliminary data.</text>
</comment>
<evidence type="ECO:0000256" key="1">
    <source>
        <dbReference type="ARBA" id="ARBA00022801"/>
    </source>
</evidence>
<dbReference type="Proteomes" id="UP000437736">
    <property type="component" value="Unassembled WGS sequence"/>
</dbReference>
<keyword evidence="1" id="KW-0378">Hydrolase</keyword>
<sequence length="440" mass="47596">MPLGFVDVMELMVEPRRARVHEAGWQSWSPEGTYRVDTTSPRPRRAVWQTMAFRPGRPGPASGFQGEGLLAIDPGDGSPVRLVQGAALPADVPSIRAELVGSGRLRVSADGPVRVVEVAGSLAASLAAWATDTALGAEVSAPARIPPVWCSWYCYWRDVTSEHLLTNEADAHRLGIDVDVIQIDDGWQAAIGDWDLTDPRFGDLGRTVGELRSRGRSVGIWLAPFLAVPDSRLALEHPDWLLPDTDAGFNWGAPLRVVDLTHPGAREHLHDCLRRLALLGVSYFKLDFLYAGAMEGRRHRDVATIDAYRDGLRLLRDGAGPGATVVGCGAPLLPSLGLVDAMRVSPDIMPTWEPPDGDVSQPGGRSAVLAGSARTHLDGRFWVNDPDCLLARPGVERREVWADHLRSVGGLASSSDPLASLDEWGLSVTRELLQRRAADG</sequence>
<protein>
    <submittedName>
        <fullName evidence="3">Alpha-galactosidase</fullName>
    </submittedName>
</protein>
<dbReference type="PANTHER" id="PTHR43053:SF3">
    <property type="entry name" value="ALPHA-GALACTOSIDASE C-RELATED"/>
    <property type="match status" value="1"/>
</dbReference>
<gene>
    <name evidence="3" type="ORF">GHK86_06535</name>
</gene>
<accession>A0ABW9QRT2</accession>
<evidence type="ECO:0000313" key="4">
    <source>
        <dbReference type="Proteomes" id="UP000437736"/>
    </source>
</evidence>
<name>A0ABW9QRT2_9ACTN</name>
<evidence type="ECO:0000256" key="2">
    <source>
        <dbReference type="ARBA" id="ARBA00023295"/>
    </source>
</evidence>
<dbReference type="InterPro" id="IPR002252">
    <property type="entry name" value="Glyco_hydro_36"/>
</dbReference>
<evidence type="ECO:0000313" key="3">
    <source>
        <dbReference type="EMBL" id="MST32377.1"/>
    </source>
</evidence>
<dbReference type="CDD" id="cd14791">
    <property type="entry name" value="GH36"/>
    <property type="match status" value="1"/>
</dbReference>
<dbReference type="PANTHER" id="PTHR43053">
    <property type="entry name" value="GLYCOSIDASE FAMILY 31"/>
    <property type="match status" value="1"/>
</dbReference>
<proteinExistence type="predicted"/>
<dbReference type="InterPro" id="IPR017853">
    <property type="entry name" value="GH"/>
</dbReference>
<dbReference type="EMBL" id="WJHE01000280">
    <property type="protein sequence ID" value="MST32377.1"/>
    <property type="molecule type" value="Genomic_DNA"/>
</dbReference>
<organism evidence="3 4">
    <name type="scientific">Acidiferrimicrobium australe</name>
    <dbReference type="NCBI Taxonomy" id="2664430"/>
    <lineage>
        <taxon>Bacteria</taxon>
        <taxon>Bacillati</taxon>
        <taxon>Actinomycetota</taxon>
        <taxon>Acidimicrobiia</taxon>
        <taxon>Acidimicrobiales</taxon>
        <taxon>Acidimicrobiaceae</taxon>
        <taxon>Acidiferrimicrobium</taxon>
    </lineage>
</organism>
<dbReference type="InterPro" id="IPR013785">
    <property type="entry name" value="Aldolase_TIM"/>
</dbReference>